<sequence length="235" mass="25914">MSHAPLSDNDYQRLADTLARFRALGAMSLETLDGFFTALLCGPEPIKPAEVLPLILGDAFDDEEAFRTEKQLEQFVSLLMGHWLDIAHTLHAGEPFQPWLDADEHGVVHGNAWAEGFSEGMELLNDDWGLLFEDEEQAPALVPIMALAFEHHPDPQMRPYLEKVDPAQREEWLAAISPSVGSIYRFFAAIREQMAAEIAEAEAENTAPEGEVAKPARAAGKTSPSAKPARKGRRG</sequence>
<gene>
    <name evidence="2" type="ORF">EBB06_06965</name>
</gene>
<dbReference type="InterPro" id="IPR011978">
    <property type="entry name" value="YgfB-like"/>
</dbReference>
<reference evidence="2 3" key="1">
    <citation type="submission" date="2018-10" db="EMBL/GenBank/DDBJ databases">
        <title>Draft genome of Fastidiocella sp. strain 375T, a bacterium isolated from a karstic cave dripping water.</title>
        <authorList>
            <person name="Coelho C."/>
            <person name="Verissimo A."/>
            <person name="Tiago I."/>
        </authorList>
    </citation>
    <scope>NUCLEOTIDE SEQUENCE [LARGE SCALE GENOMIC DNA]</scope>
    <source>
        <strain evidence="2 3">CAVE-375</strain>
    </source>
</reference>
<dbReference type="NCBIfam" id="TIGR02292">
    <property type="entry name" value="ygfB_yecA"/>
    <property type="match status" value="1"/>
</dbReference>
<feature type="compositionally biased region" description="Low complexity" evidence="1">
    <location>
        <begin position="201"/>
        <end position="210"/>
    </location>
</feature>
<keyword evidence="3" id="KW-1185">Reference proteome</keyword>
<dbReference type="Proteomes" id="UP000290682">
    <property type="component" value="Unassembled WGS sequence"/>
</dbReference>
<dbReference type="RefSeq" id="WP_129212489.1">
    <property type="nucleotide sequence ID" value="NZ_REGR01000004.1"/>
</dbReference>
<proteinExistence type="predicted"/>
<evidence type="ECO:0000313" key="3">
    <source>
        <dbReference type="Proteomes" id="UP000290682"/>
    </source>
</evidence>
<comment type="caution">
    <text evidence="2">The sequence shown here is derived from an EMBL/GenBank/DDBJ whole genome shotgun (WGS) entry which is preliminary data.</text>
</comment>
<accession>A0ABY0FDK6</accession>
<dbReference type="SUPFAM" id="SSF101327">
    <property type="entry name" value="YgfB-like"/>
    <property type="match status" value="1"/>
</dbReference>
<organism evidence="2 3">
    <name type="scientific">Crenobacter cavernae</name>
    <dbReference type="NCBI Taxonomy" id="2290923"/>
    <lineage>
        <taxon>Bacteria</taxon>
        <taxon>Pseudomonadati</taxon>
        <taxon>Pseudomonadota</taxon>
        <taxon>Betaproteobacteria</taxon>
        <taxon>Neisseriales</taxon>
        <taxon>Neisseriaceae</taxon>
        <taxon>Crenobacter</taxon>
    </lineage>
</organism>
<dbReference type="InterPro" id="IPR036255">
    <property type="entry name" value="YgfB-like_sf"/>
</dbReference>
<dbReference type="Pfam" id="PF03695">
    <property type="entry name" value="UPF0149"/>
    <property type="match status" value="1"/>
</dbReference>
<protein>
    <submittedName>
        <fullName evidence="2">YecA family protein</fullName>
    </submittedName>
</protein>
<dbReference type="Gene3D" id="1.20.120.740">
    <property type="entry name" value="YgfB uncharacterised protein family UPF0149, PF03695"/>
    <property type="match status" value="1"/>
</dbReference>
<evidence type="ECO:0000256" key="1">
    <source>
        <dbReference type="SAM" id="MobiDB-lite"/>
    </source>
</evidence>
<name>A0ABY0FDK6_9NEIS</name>
<feature type="region of interest" description="Disordered" evidence="1">
    <location>
        <begin position="201"/>
        <end position="235"/>
    </location>
</feature>
<evidence type="ECO:0000313" key="2">
    <source>
        <dbReference type="EMBL" id="RXZ44271.1"/>
    </source>
</evidence>
<dbReference type="EMBL" id="REGR01000004">
    <property type="protein sequence ID" value="RXZ44271.1"/>
    <property type="molecule type" value="Genomic_DNA"/>
</dbReference>